<feature type="transmembrane region" description="Helical" evidence="1">
    <location>
        <begin position="68"/>
        <end position="87"/>
    </location>
</feature>
<accession>A0A1M6NLY9</accession>
<sequence>MDYMLPIIIMVSILSFFILVFVIGEIGEKNIELLWKIVRVEFIIILLINLFIWIIVSKNLGTIKNLEFAVVIGEIILFIFSGVRWKYYEKKTLKIEEKVLYITIIDGNGKGTGKAGLAGLLAIFSIIGLFITIVNVCGFIF</sequence>
<evidence type="ECO:0000313" key="3">
    <source>
        <dbReference type="Proteomes" id="UP000184310"/>
    </source>
</evidence>
<keyword evidence="3" id="KW-1185">Reference proteome</keyword>
<keyword evidence="1" id="KW-0812">Transmembrane</keyword>
<feature type="transmembrane region" description="Helical" evidence="1">
    <location>
        <begin position="7"/>
        <end position="27"/>
    </location>
</feature>
<dbReference type="AlphaFoldDB" id="A0A1M6NLY9"/>
<dbReference type="Proteomes" id="UP000184310">
    <property type="component" value="Unassembled WGS sequence"/>
</dbReference>
<feature type="transmembrane region" description="Helical" evidence="1">
    <location>
        <begin position="33"/>
        <end position="56"/>
    </location>
</feature>
<gene>
    <name evidence="2" type="ORF">SAMN02745163_02948</name>
</gene>
<keyword evidence="1" id="KW-1133">Transmembrane helix</keyword>
<keyword evidence="1" id="KW-0472">Membrane</keyword>
<feature type="transmembrane region" description="Helical" evidence="1">
    <location>
        <begin position="117"/>
        <end position="140"/>
    </location>
</feature>
<protein>
    <submittedName>
        <fullName evidence="2">Uncharacterized protein</fullName>
    </submittedName>
</protein>
<dbReference type="EMBL" id="FQZB01000012">
    <property type="protein sequence ID" value="SHJ96720.1"/>
    <property type="molecule type" value="Genomic_DNA"/>
</dbReference>
<evidence type="ECO:0000313" key="2">
    <source>
        <dbReference type="EMBL" id="SHJ96720.1"/>
    </source>
</evidence>
<reference evidence="2 3" key="1">
    <citation type="submission" date="2016-11" db="EMBL/GenBank/DDBJ databases">
        <authorList>
            <person name="Jaros S."/>
            <person name="Januszkiewicz K."/>
            <person name="Wedrychowicz H."/>
        </authorList>
    </citation>
    <scope>NUCLEOTIDE SEQUENCE [LARGE SCALE GENOMIC DNA]</scope>
    <source>
        <strain evidence="2 3">DSM 21758</strain>
    </source>
</reference>
<proteinExistence type="predicted"/>
<evidence type="ECO:0000256" key="1">
    <source>
        <dbReference type="SAM" id="Phobius"/>
    </source>
</evidence>
<organism evidence="2 3">
    <name type="scientific">Clostridium cavendishii DSM 21758</name>
    <dbReference type="NCBI Taxonomy" id="1121302"/>
    <lineage>
        <taxon>Bacteria</taxon>
        <taxon>Bacillati</taxon>
        <taxon>Bacillota</taxon>
        <taxon>Clostridia</taxon>
        <taxon>Eubacteriales</taxon>
        <taxon>Clostridiaceae</taxon>
        <taxon>Clostridium</taxon>
    </lineage>
</organism>
<dbReference type="RefSeq" id="WP_072989319.1">
    <property type="nucleotide sequence ID" value="NZ_FQZB01000012.1"/>
</dbReference>
<dbReference type="STRING" id="1121302.SAMN02745163_02948"/>
<name>A0A1M6NLY9_9CLOT</name>